<keyword evidence="1" id="KW-0812">Transmembrane</keyword>
<evidence type="ECO:0000313" key="2">
    <source>
        <dbReference type="EMBL" id="CAG6791846.1"/>
    </source>
</evidence>
<dbReference type="EMBL" id="HBUF01678137">
    <property type="protein sequence ID" value="CAG6791846.1"/>
    <property type="molecule type" value="Transcribed_RNA"/>
</dbReference>
<keyword evidence="1" id="KW-0472">Membrane</keyword>
<accession>A0A8D9FIT1</accession>
<protein>
    <submittedName>
        <fullName evidence="2">Uncharacterized protein</fullName>
    </submittedName>
</protein>
<feature type="transmembrane region" description="Helical" evidence="1">
    <location>
        <begin position="38"/>
        <end position="61"/>
    </location>
</feature>
<reference evidence="2" key="1">
    <citation type="submission" date="2021-05" db="EMBL/GenBank/DDBJ databases">
        <authorList>
            <person name="Alioto T."/>
            <person name="Alioto T."/>
            <person name="Gomez Garrido J."/>
        </authorList>
    </citation>
    <scope>NUCLEOTIDE SEQUENCE</scope>
</reference>
<feature type="transmembrane region" description="Helical" evidence="1">
    <location>
        <begin position="92"/>
        <end position="114"/>
    </location>
</feature>
<evidence type="ECO:0000256" key="1">
    <source>
        <dbReference type="SAM" id="Phobius"/>
    </source>
</evidence>
<keyword evidence="1" id="KW-1133">Transmembrane helix</keyword>
<feature type="transmembrane region" description="Helical" evidence="1">
    <location>
        <begin position="67"/>
        <end position="85"/>
    </location>
</feature>
<organism evidence="2">
    <name type="scientific">Cacopsylla melanoneura</name>
    <dbReference type="NCBI Taxonomy" id="428564"/>
    <lineage>
        <taxon>Eukaryota</taxon>
        <taxon>Metazoa</taxon>
        <taxon>Ecdysozoa</taxon>
        <taxon>Arthropoda</taxon>
        <taxon>Hexapoda</taxon>
        <taxon>Insecta</taxon>
        <taxon>Pterygota</taxon>
        <taxon>Neoptera</taxon>
        <taxon>Paraneoptera</taxon>
        <taxon>Hemiptera</taxon>
        <taxon>Sternorrhyncha</taxon>
        <taxon>Psylloidea</taxon>
        <taxon>Psyllidae</taxon>
        <taxon>Psyllinae</taxon>
        <taxon>Cacopsylla</taxon>
    </lineage>
</organism>
<sequence length="148" mass="17981">MLMLPSRTYPVTWRREGKLSRTKIRTIREQTSKTRRPFSIIIFSCFFYFLPGIFSCFSISLCLYSPVFLFSSWYCILLFFYLFFLSVVRVSIFFLVFLIFFYFPLHFVSIHLFFPLSSWFSFLFVCIFSYLSIFFVLSYFYSFHLKGI</sequence>
<dbReference type="AlphaFoldDB" id="A0A8D9FIT1"/>
<proteinExistence type="predicted"/>
<feature type="transmembrane region" description="Helical" evidence="1">
    <location>
        <begin position="120"/>
        <end position="141"/>
    </location>
</feature>
<name>A0A8D9FIT1_9HEMI</name>